<accession>A0ABM9JZK8</accession>
<dbReference type="InterPro" id="IPR014710">
    <property type="entry name" value="RmlC-like_jellyroll"/>
</dbReference>
<dbReference type="CDD" id="cd00093">
    <property type="entry name" value="HTH_XRE"/>
    <property type="match status" value="1"/>
</dbReference>
<organism evidence="2 3">
    <name type="scientific">Ralstonia psammae</name>
    <dbReference type="NCBI Taxonomy" id="3058598"/>
    <lineage>
        <taxon>Bacteria</taxon>
        <taxon>Pseudomonadati</taxon>
        <taxon>Pseudomonadota</taxon>
        <taxon>Betaproteobacteria</taxon>
        <taxon>Burkholderiales</taxon>
        <taxon>Burkholderiaceae</taxon>
        <taxon>Ralstonia</taxon>
    </lineage>
</organism>
<dbReference type="InterPro" id="IPR001387">
    <property type="entry name" value="Cro/C1-type_HTH"/>
</dbReference>
<protein>
    <recommendedName>
        <fullName evidence="1">HTH cro/C1-type domain-containing protein</fullName>
    </recommendedName>
</protein>
<sequence length="341" mass="37436">MHQSSAPDWQLTFDEVKRRGRFNNDAQVAESLGVTRAQISAWRTGKSDLGTLIKLKLLDALGVENLHSVLHSLYPVRNREDHIRRQARLVDRVRHAGDQPARELANPANSEPAGALSWEDNVLLAGLPEDERAVFSPHISAIFLPLGAVAEGAESAHDIYFPTTAVVSLSLPAMAGIAEWAIVGREECVGSGVLPSDVLLPRQTVVLHEGHAFRLSGRVFQAALARSAILRQRYFRCLQSIAGQFSQAAFCNTAHSSLQRFCRWLLVADRSVWTKPISAHPTVMANHLGMTVQEVTDAIALLHAEGAICWESGAIRLLERSLVALQACECSAMRFGRYPQT</sequence>
<comment type="caution">
    <text evidence="2">The sequence shown here is derived from an EMBL/GenBank/DDBJ whole genome shotgun (WGS) entry which is preliminary data.</text>
</comment>
<feature type="domain" description="HTH cro/C1-type" evidence="1">
    <location>
        <begin position="26"/>
        <end position="69"/>
    </location>
</feature>
<evidence type="ECO:0000313" key="3">
    <source>
        <dbReference type="Proteomes" id="UP001189813"/>
    </source>
</evidence>
<dbReference type="EMBL" id="CATZBU010000027">
    <property type="protein sequence ID" value="CAJ0809429.1"/>
    <property type="molecule type" value="Genomic_DNA"/>
</dbReference>
<keyword evidence="3" id="KW-1185">Reference proteome</keyword>
<proteinExistence type="predicted"/>
<dbReference type="Gene3D" id="2.60.120.10">
    <property type="entry name" value="Jelly Rolls"/>
    <property type="match status" value="1"/>
</dbReference>
<name>A0ABM9JZK8_9RALS</name>
<dbReference type="RefSeq" id="WP_316669603.1">
    <property type="nucleotide sequence ID" value="NZ_CATZBU010000027.1"/>
</dbReference>
<dbReference type="InterPro" id="IPR010982">
    <property type="entry name" value="Lambda_DNA-bd_dom_sf"/>
</dbReference>
<gene>
    <name evidence="2" type="ORF">LMG19083_04931</name>
</gene>
<evidence type="ECO:0000259" key="1">
    <source>
        <dbReference type="PROSITE" id="PS50943"/>
    </source>
</evidence>
<dbReference type="Proteomes" id="UP001189813">
    <property type="component" value="Unassembled WGS sequence"/>
</dbReference>
<evidence type="ECO:0000313" key="2">
    <source>
        <dbReference type="EMBL" id="CAJ0809429.1"/>
    </source>
</evidence>
<dbReference type="PROSITE" id="PS50943">
    <property type="entry name" value="HTH_CROC1"/>
    <property type="match status" value="1"/>
</dbReference>
<dbReference type="SUPFAM" id="SSF47413">
    <property type="entry name" value="lambda repressor-like DNA-binding domains"/>
    <property type="match status" value="1"/>
</dbReference>
<reference evidence="2 3" key="1">
    <citation type="submission" date="2023-07" db="EMBL/GenBank/DDBJ databases">
        <authorList>
            <person name="Peeters C."/>
        </authorList>
    </citation>
    <scope>NUCLEOTIDE SEQUENCE [LARGE SCALE GENOMIC DNA]</scope>
    <source>
        <strain evidence="2 3">LMG 19083</strain>
    </source>
</reference>